<feature type="domain" description="Integrase catalytic" evidence="2">
    <location>
        <begin position="39"/>
        <end position="207"/>
    </location>
</feature>
<evidence type="ECO:0000259" key="1">
    <source>
        <dbReference type="PROSITE" id="PS50013"/>
    </source>
</evidence>
<comment type="caution">
    <text evidence="3">The sequence shown here is derived from an EMBL/GenBank/DDBJ whole genome shotgun (WGS) entry which is preliminary data.</text>
</comment>
<organism evidence="3 4">
    <name type="scientific">Phytophthora fragariaefolia</name>
    <dbReference type="NCBI Taxonomy" id="1490495"/>
    <lineage>
        <taxon>Eukaryota</taxon>
        <taxon>Sar</taxon>
        <taxon>Stramenopiles</taxon>
        <taxon>Oomycota</taxon>
        <taxon>Peronosporomycetes</taxon>
        <taxon>Peronosporales</taxon>
        <taxon>Peronosporaceae</taxon>
        <taxon>Phytophthora</taxon>
    </lineage>
</organism>
<dbReference type="InterPro" id="IPR012337">
    <property type="entry name" value="RNaseH-like_sf"/>
</dbReference>
<dbReference type="Pfam" id="PF00665">
    <property type="entry name" value="rve"/>
    <property type="match status" value="1"/>
</dbReference>
<sequence>MTTLLSKRFAIHRLSSKVQKFLQECLLCKHIKGGHLVQRPWGPTFKVERHNEGVHWDYLTLGASFGQSAYVLVIKDALTHYYELFPSASPSAWNAADGMVSWYMRSGKPEVLVSDQGPHFQNEMVKMLCSELKVEHAFTPVYSPWVNGTIERGNKDILQVLRALLIEYKLDAREWPYLLPIVQANIKHTLVESLGNLSPIELFLDYQLHRRWTQWRARLTIRPAILSGKVGDDAAMYLDNLRAALRGMHKDVIDRKERKRLQAVARLKGSPCNCGLGDYVLWSRVDKRISPNKLIARWAGPFKLVELRLNSFLIKNLLTGMEYKVHGSRLKLYSDSSFNVTEEIAELISNQGMLLGVEKFKSHRYNAALRRWELLVSWVGLTDSEDPWEPVIEMLKDVQAKVSSYVNDVQEKDLREAIQEATGTS</sequence>
<dbReference type="GO" id="GO:0003676">
    <property type="term" value="F:nucleic acid binding"/>
    <property type="evidence" value="ECO:0007669"/>
    <property type="project" value="InterPro"/>
</dbReference>
<dbReference type="AlphaFoldDB" id="A0A9W6U0P2"/>
<dbReference type="SUPFAM" id="SSF54160">
    <property type="entry name" value="Chromo domain-like"/>
    <property type="match status" value="1"/>
</dbReference>
<accession>A0A9W6U0P2</accession>
<dbReference type="SUPFAM" id="SSF53098">
    <property type="entry name" value="Ribonuclease H-like"/>
    <property type="match status" value="1"/>
</dbReference>
<dbReference type="PROSITE" id="PS50013">
    <property type="entry name" value="CHROMO_2"/>
    <property type="match status" value="1"/>
</dbReference>
<dbReference type="EMBL" id="BSXT01000265">
    <property type="protein sequence ID" value="GMF22853.1"/>
    <property type="molecule type" value="Genomic_DNA"/>
</dbReference>
<dbReference type="Proteomes" id="UP001165121">
    <property type="component" value="Unassembled WGS sequence"/>
</dbReference>
<dbReference type="OrthoDB" id="118872at2759"/>
<dbReference type="InterPro" id="IPR016197">
    <property type="entry name" value="Chromo-like_dom_sf"/>
</dbReference>
<dbReference type="InterPro" id="IPR001584">
    <property type="entry name" value="Integrase_cat-core"/>
</dbReference>
<dbReference type="PANTHER" id="PTHR37984:SF5">
    <property type="entry name" value="PROTEIN NYNRIN-LIKE"/>
    <property type="match status" value="1"/>
</dbReference>
<evidence type="ECO:0000313" key="3">
    <source>
        <dbReference type="EMBL" id="GMF22853.1"/>
    </source>
</evidence>
<keyword evidence="4" id="KW-1185">Reference proteome</keyword>
<dbReference type="Gene3D" id="2.40.50.40">
    <property type="match status" value="1"/>
</dbReference>
<dbReference type="InterPro" id="IPR050951">
    <property type="entry name" value="Retrovirus_Pol_polyprotein"/>
</dbReference>
<protein>
    <submittedName>
        <fullName evidence="3">Unnamed protein product</fullName>
    </submittedName>
</protein>
<evidence type="ECO:0000313" key="4">
    <source>
        <dbReference type="Proteomes" id="UP001165121"/>
    </source>
</evidence>
<dbReference type="InterPro" id="IPR000953">
    <property type="entry name" value="Chromo/chromo_shadow_dom"/>
</dbReference>
<dbReference type="PANTHER" id="PTHR37984">
    <property type="entry name" value="PROTEIN CBG26694"/>
    <property type="match status" value="1"/>
</dbReference>
<dbReference type="InterPro" id="IPR036397">
    <property type="entry name" value="RNaseH_sf"/>
</dbReference>
<gene>
    <name evidence="3" type="ORF">Pfra01_000346000</name>
</gene>
<dbReference type="Gene3D" id="3.30.420.10">
    <property type="entry name" value="Ribonuclease H-like superfamily/Ribonuclease H"/>
    <property type="match status" value="1"/>
</dbReference>
<dbReference type="PROSITE" id="PS50994">
    <property type="entry name" value="INTEGRASE"/>
    <property type="match status" value="1"/>
</dbReference>
<proteinExistence type="predicted"/>
<evidence type="ECO:0000259" key="2">
    <source>
        <dbReference type="PROSITE" id="PS50994"/>
    </source>
</evidence>
<name>A0A9W6U0P2_9STRA</name>
<dbReference type="GO" id="GO:0015074">
    <property type="term" value="P:DNA integration"/>
    <property type="evidence" value="ECO:0007669"/>
    <property type="project" value="InterPro"/>
</dbReference>
<reference evidence="3" key="1">
    <citation type="submission" date="2023-04" db="EMBL/GenBank/DDBJ databases">
        <title>Phytophthora fragariaefolia NBRC 109709.</title>
        <authorList>
            <person name="Ichikawa N."/>
            <person name="Sato H."/>
            <person name="Tonouchi N."/>
        </authorList>
    </citation>
    <scope>NUCLEOTIDE SEQUENCE</scope>
    <source>
        <strain evidence="3">NBRC 109709</strain>
    </source>
</reference>
<feature type="domain" description="Chromo" evidence="1">
    <location>
        <begin position="355"/>
        <end position="417"/>
    </location>
</feature>